<feature type="chain" id="PRO_5037985056" evidence="2">
    <location>
        <begin position="27"/>
        <end position="195"/>
    </location>
</feature>
<dbReference type="InterPro" id="IPR018247">
    <property type="entry name" value="EF_Hand_1_Ca_BS"/>
</dbReference>
<accession>A0A914HM63</accession>
<keyword evidence="2" id="KW-0732">Signal</keyword>
<proteinExistence type="predicted"/>
<keyword evidence="4" id="KW-1185">Reference proteome</keyword>
<evidence type="ECO:0000256" key="2">
    <source>
        <dbReference type="SAM" id="SignalP"/>
    </source>
</evidence>
<feature type="domain" description="EF-hand" evidence="3">
    <location>
        <begin position="124"/>
        <end position="159"/>
    </location>
</feature>
<evidence type="ECO:0000313" key="5">
    <source>
        <dbReference type="WBParaSite" id="Gr19_v10_g1843.t1"/>
    </source>
</evidence>
<reference evidence="5" key="1">
    <citation type="submission" date="2022-11" db="UniProtKB">
        <authorList>
            <consortium name="WormBaseParasite"/>
        </authorList>
    </citation>
    <scope>IDENTIFICATION</scope>
</reference>
<dbReference type="InterPro" id="IPR002048">
    <property type="entry name" value="EF_hand_dom"/>
</dbReference>
<dbReference type="SUPFAM" id="SSF47473">
    <property type="entry name" value="EF-hand"/>
    <property type="match status" value="1"/>
</dbReference>
<dbReference type="Proteomes" id="UP000887572">
    <property type="component" value="Unplaced"/>
</dbReference>
<dbReference type="InterPro" id="IPR011992">
    <property type="entry name" value="EF-hand-dom_pair"/>
</dbReference>
<dbReference type="WBParaSite" id="Gr19_v10_g1843.t1">
    <property type="protein sequence ID" value="Gr19_v10_g1843.t1"/>
    <property type="gene ID" value="Gr19_v10_g1843"/>
</dbReference>
<evidence type="ECO:0000256" key="1">
    <source>
        <dbReference type="ARBA" id="ARBA00022837"/>
    </source>
</evidence>
<evidence type="ECO:0000259" key="3">
    <source>
        <dbReference type="PROSITE" id="PS50222"/>
    </source>
</evidence>
<evidence type="ECO:0000313" key="4">
    <source>
        <dbReference type="Proteomes" id="UP000887572"/>
    </source>
</evidence>
<feature type="signal peptide" evidence="2">
    <location>
        <begin position="1"/>
        <end position="26"/>
    </location>
</feature>
<feature type="domain" description="EF-hand" evidence="3">
    <location>
        <begin position="174"/>
        <end position="195"/>
    </location>
</feature>
<dbReference type="Pfam" id="PF13202">
    <property type="entry name" value="EF-hand_5"/>
    <property type="match status" value="2"/>
</dbReference>
<dbReference type="Gene3D" id="1.10.238.10">
    <property type="entry name" value="EF-hand"/>
    <property type="match status" value="1"/>
</dbReference>
<name>A0A914HM63_GLORO</name>
<protein>
    <submittedName>
        <fullName evidence="5">EF-hand domain-containing protein</fullName>
    </submittedName>
</protein>
<dbReference type="AlphaFoldDB" id="A0A914HM63"/>
<dbReference type="PROSITE" id="PS00018">
    <property type="entry name" value="EF_HAND_1"/>
    <property type="match status" value="1"/>
</dbReference>
<dbReference type="PROSITE" id="PS50222">
    <property type="entry name" value="EF_HAND_2"/>
    <property type="match status" value="2"/>
</dbReference>
<sequence length="195" mass="21525">MLIKIGLFLFIFIKLLFVGIIDEVSSCGVELQDFGCCPDDICPVDLKQNCNMFGHNCVGCKFVFNKEHCTRFKVTCSCFYCCETQYRESCPDGCYECIQDGEGGCPQNTAKFKSIGNSSSLTLTSEAKAREHFNAIDVDKDGSISLSEAIEHLWPKLGNGTAAGNVAAKNVSWFAKLDRNGNNRIDPGEFDRSLI</sequence>
<organism evidence="4 5">
    <name type="scientific">Globodera rostochiensis</name>
    <name type="common">Golden nematode worm</name>
    <name type="synonym">Heterodera rostochiensis</name>
    <dbReference type="NCBI Taxonomy" id="31243"/>
    <lineage>
        <taxon>Eukaryota</taxon>
        <taxon>Metazoa</taxon>
        <taxon>Ecdysozoa</taxon>
        <taxon>Nematoda</taxon>
        <taxon>Chromadorea</taxon>
        <taxon>Rhabditida</taxon>
        <taxon>Tylenchina</taxon>
        <taxon>Tylenchomorpha</taxon>
        <taxon>Tylenchoidea</taxon>
        <taxon>Heteroderidae</taxon>
        <taxon>Heteroderinae</taxon>
        <taxon>Globodera</taxon>
    </lineage>
</organism>
<keyword evidence="1" id="KW-0106">Calcium</keyword>
<dbReference type="GO" id="GO:0005509">
    <property type="term" value="F:calcium ion binding"/>
    <property type="evidence" value="ECO:0007669"/>
    <property type="project" value="InterPro"/>
</dbReference>